<evidence type="ECO:0000313" key="4">
    <source>
        <dbReference type="EMBL" id="GMS94028.1"/>
    </source>
</evidence>
<feature type="transmembrane region" description="Helical" evidence="2">
    <location>
        <begin position="412"/>
        <end position="431"/>
    </location>
</feature>
<dbReference type="PRINTS" id="PR00689">
    <property type="entry name" value="ACOABINDINGP"/>
</dbReference>
<dbReference type="PROSITE" id="PS00880">
    <property type="entry name" value="ACB_1"/>
    <property type="match status" value="1"/>
</dbReference>
<dbReference type="Proteomes" id="UP001432027">
    <property type="component" value="Unassembled WGS sequence"/>
</dbReference>
<feature type="domain" description="ACB" evidence="3">
    <location>
        <begin position="6"/>
        <end position="95"/>
    </location>
</feature>
<keyword evidence="2" id="KW-0812">Transmembrane</keyword>
<reference evidence="4" key="1">
    <citation type="submission" date="2023-10" db="EMBL/GenBank/DDBJ databases">
        <title>Genome assembly of Pristionchus species.</title>
        <authorList>
            <person name="Yoshida K."/>
            <person name="Sommer R.J."/>
        </authorList>
    </citation>
    <scope>NUCLEOTIDE SEQUENCE</scope>
    <source>
        <strain evidence="4">RS0144</strain>
    </source>
</reference>
<keyword evidence="2" id="KW-1133">Transmembrane helix</keyword>
<dbReference type="InterPro" id="IPR022408">
    <property type="entry name" value="Acyl-CoA-binding_prot_CS"/>
</dbReference>
<comment type="caution">
    <text evidence="4">The sequence shown here is derived from an EMBL/GenBank/DDBJ whole genome shotgun (WGS) entry which is preliminary data.</text>
</comment>
<dbReference type="PROSITE" id="PS51228">
    <property type="entry name" value="ACB_2"/>
    <property type="match status" value="2"/>
</dbReference>
<dbReference type="EMBL" id="BTSX01000004">
    <property type="protein sequence ID" value="GMS94028.1"/>
    <property type="molecule type" value="Genomic_DNA"/>
</dbReference>
<keyword evidence="2" id="KW-0472">Membrane</keyword>
<dbReference type="InterPro" id="IPR035984">
    <property type="entry name" value="Acyl-CoA-binding_sf"/>
</dbReference>
<dbReference type="GO" id="GO:0005737">
    <property type="term" value="C:cytoplasm"/>
    <property type="evidence" value="ECO:0007669"/>
    <property type="project" value="TreeGrafter"/>
</dbReference>
<dbReference type="PANTHER" id="PTHR23310:SF120">
    <property type="entry name" value="ACYL-COA-BINDING PROTEIN HOMOLOG 3"/>
    <property type="match status" value="1"/>
</dbReference>
<feature type="non-terminal residue" evidence="4">
    <location>
        <position position="1"/>
    </location>
</feature>
<evidence type="ECO:0000313" key="5">
    <source>
        <dbReference type="Proteomes" id="UP001432027"/>
    </source>
</evidence>
<dbReference type="AlphaFoldDB" id="A0AAV5TIF4"/>
<dbReference type="SUPFAM" id="SSF47027">
    <property type="entry name" value="Acyl-CoA binding protein"/>
    <property type="match status" value="2"/>
</dbReference>
<keyword evidence="5" id="KW-1185">Reference proteome</keyword>
<dbReference type="Pfam" id="PF00887">
    <property type="entry name" value="ACBP"/>
    <property type="match status" value="2"/>
</dbReference>
<protein>
    <recommendedName>
        <fullName evidence="3">ACB domain-containing protein</fullName>
    </recommendedName>
</protein>
<evidence type="ECO:0000259" key="3">
    <source>
        <dbReference type="PROSITE" id="PS51228"/>
    </source>
</evidence>
<dbReference type="GO" id="GO:0000062">
    <property type="term" value="F:fatty-acyl-CoA binding"/>
    <property type="evidence" value="ECO:0007669"/>
    <property type="project" value="InterPro"/>
</dbReference>
<dbReference type="GO" id="GO:0006631">
    <property type="term" value="P:fatty acid metabolic process"/>
    <property type="evidence" value="ECO:0007669"/>
    <property type="project" value="TreeGrafter"/>
</dbReference>
<dbReference type="PANTHER" id="PTHR23310">
    <property type="entry name" value="ACYL-COA-BINDING PROTEIN, ACBP"/>
    <property type="match status" value="1"/>
</dbReference>
<sequence>REQYTVEDKFQACVDIIQTMPKQGPVPTTYVEMLTMYSLYKQATLGPCSTSQPGFWRIEERYKWLVLVLEPNFQKLQAMETYVAGVLEKIDYCAEHCNWDEMLVKYKKEYDEIAPKLRTQFRIIDRELVKEDGTYVQRPPKLPEEPKEGEFSLEEKFRACVTIIQSMPKSGPLPTSYAEMLTMYGLFKQATEGPCTGSQPFWNIVERFKWDAWNRMGELDKSGAMELYVEGVLEKVDYVEENWDFDQMMKDNAKDYERLQPILREKFRIIDRELIKEDGSRVQRTQTKRRTTGVLTFNPNRAKTRELTVEIPREDPLIFDKATPEDPCSDAEYCDARDDRSLSRSSSFSIEDPEQSPDRVRSLKAYCARMNVELRAINATLNTLSSATETRHQSIIKLIKNSAVFFSIPSRISWRGLFFFLIWPFIVHWAIRRFGG</sequence>
<name>A0AAV5TIF4_9BILA</name>
<feature type="non-terminal residue" evidence="4">
    <location>
        <position position="436"/>
    </location>
</feature>
<evidence type="ECO:0000256" key="1">
    <source>
        <dbReference type="ARBA" id="ARBA00023121"/>
    </source>
</evidence>
<keyword evidence="1" id="KW-0446">Lipid-binding</keyword>
<accession>A0AAV5TIF4</accession>
<dbReference type="InterPro" id="IPR000582">
    <property type="entry name" value="Acyl-CoA-binding_protein"/>
</dbReference>
<gene>
    <name evidence="4" type="ORF">PENTCL1PPCAC_16203</name>
</gene>
<feature type="domain" description="ACB" evidence="3">
    <location>
        <begin position="153"/>
        <end position="241"/>
    </location>
</feature>
<organism evidence="4 5">
    <name type="scientific">Pristionchus entomophagus</name>
    <dbReference type="NCBI Taxonomy" id="358040"/>
    <lineage>
        <taxon>Eukaryota</taxon>
        <taxon>Metazoa</taxon>
        <taxon>Ecdysozoa</taxon>
        <taxon>Nematoda</taxon>
        <taxon>Chromadorea</taxon>
        <taxon>Rhabditida</taxon>
        <taxon>Rhabditina</taxon>
        <taxon>Diplogasteromorpha</taxon>
        <taxon>Diplogasteroidea</taxon>
        <taxon>Neodiplogasteridae</taxon>
        <taxon>Pristionchus</taxon>
    </lineage>
</organism>
<dbReference type="InterPro" id="IPR014352">
    <property type="entry name" value="FERM/acyl-CoA-bd_prot_sf"/>
</dbReference>
<evidence type="ECO:0000256" key="2">
    <source>
        <dbReference type="SAM" id="Phobius"/>
    </source>
</evidence>
<dbReference type="Gene3D" id="1.20.80.10">
    <property type="match status" value="2"/>
</dbReference>
<proteinExistence type="predicted"/>